<gene>
    <name evidence="2" type="ORF">CC1G_15124</name>
</gene>
<dbReference type="OrthoDB" id="3048677at2759"/>
<dbReference type="HOGENOM" id="CLU_578719_0_0_1"/>
<keyword evidence="2" id="KW-0418">Kinase</keyword>
<sequence>MSIEESFGRIAISGTASVGKLSRCDQLTIKLRQSSIRSNHHLVLLESHSNNLLQTSTSPVSQKAPTKFKGALMASTPYQTPPRNGSRQALGMAATTINNKVTPRHGPAPPLQYDDTNTQLRPEVGHFMNFEMVGCSVDVFMSHYMPSYKRATVKKVMSRLKNQLPPSLVKRHSSLVESNGQQPERNPYPFVFDSFKYRPATINGVKDFNEKYSLNVSTKQIEKAIFEAIEKIDAAVRDALKSLGIEVNEFSIRMCPDTNLLADLDGATQRIDACMTAKRTGRPHITDIIVAFEFKVKRTEATIEQNRLQVVSHVNHVMSDDPRRLFVYEVTIEDDRVTLWYFSRSHSAKSESFSMIEHPDLFVEVIVSLACATAEKLGIDPYVHLVNDQRYVYEFPPNRTRLQSEFYLTDGVLSEYRSLRLTGRCTRITMDSIPRRSYPVAVQWLLLSSNRTILVNSESRETSNFFLISHPV</sequence>
<evidence type="ECO:0000313" key="2">
    <source>
        <dbReference type="EMBL" id="EFI26990.1"/>
    </source>
</evidence>
<keyword evidence="3" id="KW-1185">Reference proteome</keyword>
<evidence type="ECO:0000259" key="1">
    <source>
        <dbReference type="Pfam" id="PF17667"/>
    </source>
</evidence>
<organism evidence="2 3">
    <name type="scientific">Coprinopsis cinerea (strain Okayama-7 / 130 / ATCC MYA-4618 / FGSC 9003)</name>
    <name type="common">Inky cap fungus</name>
    <name type="synonym">Hormographiella aspergillata</name>
    <dbReference type="NCBI Taxonomy" id="240176"/>
    <lineage>
        <taxon>Eukaryota</taxon>
        <taxon>Fungi</taxon>
        <taxon>Dikarya</taxon>
        <taxon>Basidiomycota</taxon>
        <taxon>Agaricomycotina</taxon>
        <taxon>Agaricomycetes</taxon>
        <taxon>Agaricomycetidae</taxon>
        <taxon>Agaricales</taxon>
        <taxon>Agaricineae</taxon>
        <taxon>Psathyrellaceae</taxon>
        <taxon>Coprinopsis</taxon>
    </lineage>
</organism>
<protein>
    <submittedName>
        <fullName evidence="2">Serine/threonine protein kinase</fullName>
    </submittedName>
</protein>
<dbReference type="InParanoid" id="D6RPL5"/>
<dbReference type="AlphaFoldDB" id="D6RPL5"/>
<dbReference type="PANTHER" id="PTHR38248">
    <property type="entry name" value="FUNK1 6"/>
    <property type="match status" value="1"/>
</dbReference>
<dbReference type="GO" id="GO:0004674">
    <property type="term" value="F:protein serine/threonine kinase activity"/>
    <property type="evidence" value="ECO:0007669"/>
    <property type="project" value="UniProtKB-KW"/>
</dbReference>
<evidence type="ECO:0000313" key="3">
    <source>
        <dbReference type="Proteomes" id="UP000001861"/>
    </source>
</evidence>
<proteinExistence type="predicted"/>
<reference evidence="2 3" key="1">
    <citation type="journal article" date="2010" name="Proc. Natl. Acad. Sci. U.S.A.">
        <title>Insights into evolution of multicellular fungi from the assembled chromosomes of the mushroom Coprinopsis cinerea (Coprinus cinereus).</title>
        <authorList>
            <person name="Stajich J.E."/>
            <person name="Wilke S.K."/>
            <person name="Ahren D."/>
            <person name="Au C.H."/>
            <person name="Birren B.W."/>
            <person name="Borodovsky M."/>
            <person name="Burns C."/>
            <person name="Canback B."/>
            <person name="Casselton L.A."/>
            <person name="Cheng C.K."/>
            <person name="Deng J."/>
            <person name="Dietrich F.S."/>
            <person name="Fargo D.C."/>
            <person name="Farman M.L."/>
            <person name="Gathman A.C."/>
            <person name="Goldberg J."/>
            <person name="Guigo R."/>
            <person name="Hoegger P.J."/>
            <person name="Hooker J.B."/>
            <person name="Huggins A."/>
            <person name="James T.Y."/>
            <person name="Kamada T."/>
            <person name="Kilaru S."/>
            <person name="Kodira C."/>
            <person name="Kues U."/>
            <person name="Kupfer D."/>
            <person name="Kwan H.S."/>
            <person name="Lomsadze A."/>
            <person name="Li W."/>
            <person name="Lilly W.W."/>
            <person name="Ma L.J."/>
            <person name="Mackey A.J."/>
            <person name="Manning G."/>
            <person name="Martin F."/>
            <person name="Muraguchi H."/>
            <person name="Natvig D.O."/>
            <person name="Palmerini H."/>
            <person name="Ramesh M.A."/>
            <person name="Rehmeyer C.J."/>
            <person name="Roe B.A."/>
            <person name="Shenoy N."/>
            <person name="Stanke M."/>
            <person name="Ter-Hovhannisyan V."/>
            <person name="Tunlid A."/>
            <person name="Velagapudi R."/>
            <person name="Vision T.J."/>
            <person name="Zeng Q."/>
            <person name="Zolan M.E."/>
            <person name="Pukkila P.J."/>
        </authorList>
    </citation>
    <scope>NUCLEOTIDE SEQUENCE [LARGE SCALE GENOMIC DNA]</scope>
    <source>
        <strain evidence="3">Okayama-7 / 130 / ATCC MYA-4618 / FGSC 9003</strain>
    </source>
</reference>
<dbReference type="RefSeq" id="XP_002910484.1">
    <property type="nucleotide sequence ID" value="XM_002910438.1"/>
</dbReference>
<feature type="domain" description="Fungal-type protein kinase" evidence="1">
    <location>
        <begin position="274"/>
        <end position="427"/>
    </location>
</feature>
<dbReference type="PANTHER" id="PTHR38248:SF2">
    <property type="entry name" value="FUNK1 11"/>
    <property type="match status" value="1"/>
</dbReference>
<dbReference type="EMBL" id="AACS02000009">
    <property type="protein sequence ID" value="EFI26990.1"/>
    <property type="molecule type" value="Genomic_DNA"/>
</dbReference>
<name>D6RPL5_COPC7</name>
<keyword evidence="2" id="KW-0808">Transferase</keyword>
<comment type="caution">
    <text evidence="2">The sequence shown here is derived from an EMBL/GenBank/DDBJ whole genome shotgun (WGS) entry which is preliminary data.</text>
</comment>
<dbReference type="InterPro" id="IPR040976">
    <property type="entry name" value="Pkinase_fungal"/>
</dbReference>
<dbReference type="GeneID" id="9379166"/>
<dbReference type="Pfam" id="PF17667">
    <property type="entry name" value="Pkinase_fungal"/>
    <property type="match status" value="1"/>
</dbReference>
<dbReference type="Proteomes" id="UP000001861">
    <property type="component" value="Unassembled WGS sequence"/>
</dbReference>
<dbReference type="KEGG" id="cci:CC1G_15124"/>
<dbReference type="STRING" id="240176.D6RPL5"/>
<keyword evidence="2" id="KW-0723">Serine/threonine-protein kinase</keyword>
<accession>D6RPL5</accession>
<dbReference type="VEuPathDB" id="FungiDB:CC1G_15124"/>